<evidence type="ECO:0000313" key="1">
    <source>
        <dbReference type="EMBL" id="CEG10605.1"/>
    </source>
</evidence>
<proteinExistence type="predicted"/>
<name>A0A090MTC0_AFIFE</name>
<comment type="caution">
    <text evidence="1">The sequence shown here is derived from an EMBL/GenBank/DDBJ whole genome shotgun (WGS) entry which is preliminary data.</text>
</comment>
<reference evidence="1 2" key="1">
    <citation type="journal article" date="2014" name="Genome Announc.">
        <title>Genome Sequence of Afipia felis Strain 76713, Isolated in Hospital Water Using an Amoeba Co-Culture Procedure.</title>
        <authorList>
            <person name="Benamar S."/>
            <person name="La Scola B."/>
            <person name="Croce O."/>
        </authorList>
    </citation>
    <scope>NUCLEOTIDE SEQUENCE [LARGE SCALE GENOMIC DNA]</scope>
    <source>
        <strain evidence="1 2">76713</strain>
    </source>
</reference>
<dbReference type="Proteomes" id="UP000035762">
    <property type="component" value="Unassembled WGS sequence"/>
</dbReference>
<accession>A0A090MTC0</accession>
<protein>
    <submittedName>
        <fullName evidence="1">Uncharacterized protein</fullName>
    </submittedName>
</protein>
<keyword evidence="2" id="KW-1185">Reference proteome</keyword>
<sequence length="79" mass="8352">MTESFFHAGENCLVVAGLNIDHAVCRQSCLSDCWSEKVGPCDAPQHLALGAGSDTGAKQRGRGTVDRPVAAARYFVQCA</sequence>
<gene>
    <name evidence="1" type="ORF">BN961_04045</name>
</gene>
<organism evidence="1 2">
    <name type="scientific">Afipia felis</name>
    <name type="common">Cat scratch disease bacillus</name>
    <dbReference type="NCBI Taxonomy" id="1035"/>
    <lineage>
        <taxon>Bacteria</taxon>
        <taxon>Pseudomonadati</taxon>
        <taxon>Pseudomonadota</taxon>
        <taxon>Alphaproteobacteria</taxon>
        <taxon>Hyphomicrobiales</taxon>
        <taxon>Nitrobacteraceae</taxon>
        <taxon>Afipia</taxon>
    </lineage>
</organism>
<evidence type="ECO:0000313" key="2">
    <source>
        <dbReference type="Proteomes" id="UP000035762"/>
    </source>
</evidence>
<dbReference type="EMBL" id="CCAZ020000004">
    <property type="protein sequence ID" value="CEG10605.1"/>
    <property type="molecule type" value="Genomic_DNA"/>
</dbReference>
<dbReference type="AlphaFoldDB" id="A0A090MTC0"/>